<evidence type="ECO:0000313" key="2">
    <source>
        <dbReference type="EMBL" id="KAI8041949.1"/>
    </source>
</evidence>
<dbReference type="Proteomes" id="UP001059596">
    <property type="component" value="Unassembled WGS sequence"/>
</dbReference>
<accession>A0A9P9YRR0</accession>
<evidence type="ECO:0000256" key="1">
    <source>
        <dbReference type="SAM" id="MobiDB-lite"/>
    </source>
</evidence>
<feature type="compositionally biased region" description="Basic residues" evidence="1">
    <location>
        <begin position="7"/>
        <end position="16"/>
    </location>
</feature>
<dbReference type="EMBL" id="JAMKOV010000002">
    <property type="protein sequence ID" value="KAI8041949.1"/>
    <property type="molecule type" value="Genomic_DNA"/>
</dbReference>
<feature type="non-terminal residue" evidence="2">
    <location>
        <position position="95"/>
    </location>
</feature>
<proteinExistence type="predicted"/>
<sequence length="95" mass="11391">SNLSTWRSKKSQWSHILKRERERETQSRIERVPQTRERERERKKESHQMNPNQQQNLKLSCRIRNAVIAYTLRVSYKRNKATLKEKISQTGGVGQ</sequence>
<gene>
    <name evidence="2" type="ORF">M5D96_003245</name>
</gene>
<feature type="compositionally biased region" description="Polar residues" evidence="1">
    <location>
        <begin position="48"/>
        <end position="57"/>
    </location>
</feature>
<protein>
    <submittedName>
        <fullName evidence="2">Uncharacterized protein</fullName>
    </submittedName>
</protein>
<evidence type="ECO:0000313" key="3">
    <source>
        <dbReference type="Proteomes" id="UP001059596"/>
    </source>
</evidence>
<reference evidence="2" key="1">
    <citation type="journal article" date="2023" name="Genome Biol. Evol.">
        <title>Long-read-based Genome Assembly of Drosophila gunungcola Reveals Fewer Chemosensory Genes in Flower-breeding Species.</title>
        <authorList>
            <person name="Negi A."/>
            <person name="Liao B.Y."/>
            <person name="Yeh S.D."/>
        </authorList>
    </citation>
    <scope>NUCLEOTIDE SEQUENCE</scope>
    <source>
        <strain evidence="2">Sukarami</strain>
    </source>
</reference>
<feature type="compositionally biased region" description="Basic and acidic residues" evidence="1">
    <location>
        <begin position="17"/>
        <end position="47"/>
    </location>
</feature>
<feature type="non-terminal residue" evidence="2">
    <location>
        <position position="1"/>
    </location>
</feature>
<comment type="caution">
    <text evidence="2">The sequence shown here is derived from an EMBL/GenBank/DDBJ whole genome shotgun (WGS) entry which is preliminary data.</text>
</comment>
<keyword evidence="3" id="KW-1185">Reference proteome</keyword>
<dbReference type="AlphaFoldDB" id="A0A9P9YRR0"/>
<name>A0A9P9YRR0_9MUSC</name>
<feature type="region of interest" description="Disordered" evidence="1">
    <location>
        <begin position="1"/>
        <end position="57"/>
    </location>
</feature>
<organism evidence="2 3">
    <name type="scientific">Drosophila gunungcola</name>
    <name type="common">fruit fly</name>
    <dbReference type="NCBI Taxonomy" id="103775"/>
    <lineage>
        <taxon>Eukaryota</taxon>
        <taxon>Metazoa</taxon>
        <taxon>Ecdysozoa</taxon>
        <taxon>Arthropoda</taxon>
        <taxon>Hexapoda</taxon>
        <taxon>Insecta</taxon>
        <taxon>Pterygota</taxon>
        <taxon>Neoptera</taxon>
        <taxon>Endopterygota</taxon>
        <taxon>Diptera</taxon>
        <taxon>Brachycera</taxon>
        <taxon>Muscomorpha</taxon>
        <taxon>Ephydroidea</taxon>
        <taxon>Drosophilidae</taxon>
        <taxon>Drosophila</taxon>
        <taxon>Sophophora</taxon>
    </lineage>
</organism>